<evidence type="ECO:0000256" key="1">
    <source>
        <dbReference type="ARBA" id="ARBA00004141"/>
    </source>
</evidence>
<feature type="transmembrane region" description="Helical" evidence="5">
    <location>
        <begin position="90"/>
        <end position="110"/>
    </location>
</feature>
<keyword evidence="3 5" id="KW-1133">Transmembrane helix</keyword>
<comment type="subcellular location">
    <subcellularLocation>
        <location evidence="1">Membrane</location>
        <topology evidence="1">Multi-pass membrane protein</topology>
    </subcellularLocation>
</comment>
<dbReference type="EMBL" id="CAFBPN010000003">
    <property type="protein sequence ID" value="CAB5008961.1"/>
    <property type="molecule type" value="Genomic_DNA"/>
</dbReference>
<dbReference type="PANTHER" id="PTHR30371:SF0">
    <property type="entry name" value="SEC-INDEPENDENT PROTEIN TRANSLOCASE PROTEIN TATC, CHLOROPLASTIC-RELATED"/>
    <property type="match status" value="1"/>
</dbReference>
<protein>
    <submittedName>
        <fullName evidence="6">Unannotated protein</fullName>
    </submittedName>
</protein>
<dbReference type="EMBL" id="CAFBQU010000021">
    <property type="protein sequence ID" value="CAB5065507.1"/>
    <property type="molecule type" value="Genomic_DNA"/>
</dbReference>
<accession>A0A6J7PVL5</accession>
<keyword evidence="4 5" id="KW-0472">Membrane</keyword>
<dbReference type="AlphaFoldDB" id="A0A6J7PVL5"/>
<dbReference type="GO" id="GO:0043953">
    <property type="term" value="P:protein transport by the Tat complex"/>
    <property type="evidence" value="ECO:0007669"/>
    <property type="project" value="TreeGrafter"/>
</dbReference>
<evidence type="ECO:0000256" key="3">
    <source>
        <dbReference type="ARBA" id="ARBA00022989"/>
    </source>
</evidence>
<organism evidence="6">
    <name type="scientific">freshwater metagenome</name>
    <dbReference type="NCBI Taxonomy" id="449393"/>
    <lineage>
        <taxon>unclassified sequences</taxon>
        <taxon>metagenomes</taxon>
        <taxon>ecological metagenomes</taxon>
    </lineage>
</organism>
<dbReference type="HAMAP" id="MF_00902">
    <property type="entry name" value="TatC"/>
    <property type="match status" value="1"/>
</dbReference>
<keyword evidence="2 5" id="KW-0812">Transmembrane</keyword>
<evidence type="ECO:0000256" key="2">
    <source>
        <dbReference type="ARBA" id="ARBA00022692"/>
    </source>
</evidence>
<dbReference type="PRINTS" id="PR01840">
    <property type="entry name" value="TATCFAMILY"/>
</dbReference>
<feature type="transmembrane region" description="Helical" evidence="5">
    <location>
        <begin position="122"/>
        <end position="145"/>
    </location>
</feature>
<feature type="transmembrane region" description="Helical" evidence="5">
    <location>
        <begin position="232"/>
        <end position="252"/>
    </location>
</feature>
<sequence>MKLLRKSIRVRSSTDEITMTQHLAELRFRIIRSLLAVVIGALVILSFYDPVLRFLTQPYRDLCAARPDFNCDGTLFGLGPLDGISARMRIASYGGLVIALPVILWQIWRFTAPALHQREKRYATGFIISSVSLFALGGYIAYWTLDKALEFLISWSGADVSQSYQITKYVSLVTLMVLAFGVGFLFPVLLVFMQLVNVITPGLLLKQWRWAVMAIFLTAAIITPSGDPISMMALAVPMTILYAISVGIGYFIQWRRNKASDE</sequence>
<evidence type="ECO:0000256" key="5">
    <source>
        <dbReference type="SAM" id="Phobius"/>
    </source>
</evidence>
<proteinExistence type="inferred from homology"/>
<dbReference type="InterPro" id="IPR002033">
    <property type="entry name" value="TatC"/>
</dbReference>
<name>A0A6J7PVL5_9ZZZZ</name>
<gene>
    <name evidence="6" type="ORF">UFOPK4098_00171</name>
    <name evidence="7" type="ORF">UFOPK4347_00954</name>
</gene>
<dbReference type="GO" id="GO:0033281">
    <property type="term" value="C:TAT protein transport complex"/>
    <property type="evidence" value="ECO:0007669"/>
    <property type="project" value="TreeGrafter"/>
</dbReference>
<dbReference type="NCBIfam" id="TIGR00945">
    <property type="entry name" value="tatC"/>
    <property type="match status" value="1"/>
</dbReference>
<feature type="transmembrane region" description="Helical" evidence="5">
    <location>
        <begin position="169"/>
        <end position="196"/>
    </location>
</feature>
<evidence type="ECO:0000313" key="7">
    <source>
        <dbReference type="EMBL" id="CAB5065507.1"/>
    </source>
</evidence>
<dbReference type="Pfam" id="PF00902">
    <property type="entry name" value="TatC"/>
    <property type="match status" value="1"/>
</dbReference>
<feature type="transmembrane region" description="Helical" evidence="5">
    <location>
        <begin position="30"/>
        <end position="48"/>
    </location>
</feature>
<evidence type="ECO:0000313" key="6">
    <source>
        <dbReference type="EMBL" id="CAB5008961.1"/>
    </source>
</evidence>
<reference evidence="6" key="1">
    <citation type="submission" date="2020-05" db="EMBL/GenBank/DDBJ databases">
        <authorList>
            <person name="Chiriac C."/>
            <person name="Salcher M."/>
            <person name="Ghai R."/>
            <person name="Kavagutti S V."/>
        </authorList>
    </citation>
    <scope>NUCLEOTIDE SEQUENCE</scope>
</reference>
<dbReference type="PANTHER" id="PTHR30371">
    <property type="entry name" value="SEC-INDEPENDENT PROTEIN TRANSLOCASE PROTEIN TATC"/>
    <property type="match status" value="1"/>
</dbReference>
<dbReference type="GO" id="GO:0009977">
    <property type="term" value="F:proton motive force dependent protein transmembrane transporter activity"/>
    <property type="evidence" value="ECO:0007669"/>
    <property type="project" value="TreeGrafter"/>
</dbReference>
<feature type="transmembrane region" description="Helical" evidence="5">
    <location>
        <begin position="208"/>
        <end position="226"/>
    </location>
</feature>
<dbReference type="GO" id="GO:0065002">
    <property type="term" value="P:intracellular protein transmembrane transport"/>
    <property type="evidence" value="ECO:0007669"/>
    <property type="project" value="TreeGrafter"/>
</dbReference>
<evidence type="ECO:0000256" key="4">
    <source>
        <dbReference type="ARBA" id="ARBA00023136"/>
    </source>
</evidence>